<dbReference type="Pfam" id="PF01477">
    <property type="entry name" value="PLAT"/>
    <property type="match status" value="1"/>
</dbReference>
<evidence type="ECO:0000313" key="3">
    <source>
        <dbReference type="EMBL" id="OAF64427.1"/>
    </source>
</evidence>
<accession>A0A177AQZ2</accession>
<dbReference type="OrthoDB" id="5322100at2759"/>
<comment type="caution">
    <text evidence="3">The sequence shown here is derived from an EMBL/GenBank/DDBJ whole genome shotgun (WGS) entry which is preliminary data.</text>
</comment>
<dbReference type="Proteomes" id="UP000078046">
    <property type="component" value="Unassembled WGS sequence"/>
</dbReference>
<name>A0A177AQZ2_9BILA</name>
<dbReference type="PROSITE" id="PS50095">
    <property type="entry name" value="PLAT"/>
    <property type="match status" value="1"/>
</dbReference>
<dbReference type="InterPro" id="IPR036392">
    <property type="entry name" value="PLAT/LH2_dom_sf"/>
</dbReference>
<dbReference type="PANTHER" id="PTHR45901:SF3">
    <property type="entry name" value="LIPOXYGENASE HOMOLOGY DOMAIN-CONTAINING PROTEIN 1"/>
    <property type="match status" value="1"/>
</dbReference>
<dbReference type="SUPFAM" id="SSF49723">
    <property type="entry name" value="Lipase/lipooxygenase domain (PLAT/LH2 domain)"/>
    <property type="match status" value="1"/>
</dbReference>
<evidence type="ECO:0000313" key="4">
    <source>
        <dbReference type="Proteomes" id="UP000078046"/>
    </source>
</evidence>
<feature type="domain" description="PLAT" evidence="2">
    <location>
        <begin position="101"/>
        <end position="212"/>
    </location>
</feature>
<dbReference type="EMBL" id="LWCA01001844">
    <property type="protein sequence ID" value="OAF64427.1"/>
    <property type="molecule type" value="Genomic_DNA"/>
</dbReference>
<dbReference type="Gene3D" id="2.40.180.10">
    <property type="entry name" value="Catalase core domain"/>
    <property type="match status" value="1"/>
</dbReference>
<comment type="caution">
    <text evidence="1">Lacks conserved residue(s) required for the propagation of feature annotation.</text>
</comment>
<dbReference type="AlphaFoldDB" id="A0A177AQZ2"/>
<dbReference type="PANTHER" id="PTHR45901">
    <property type="entry name" value="PROTEIN CBG12474"/>
    <property type="match status" value="1"/>
</dbReference>
<evidence type="ECO:0000259" key="2">
    <source>
        <dbReference type="PROSITE" id="PS50095"/>
    </source>
</evidence>
<organism evidence="3 4">
    <name type="scientific">Intoshia linei</name>
    <dbReference type="NCBI Taxonomy" id="1819745"/>
    <lineage>
        <taxon>Eukaryota</taxon>
        <taxon>Metazoa</taxon>
        <taxon>Spiralia</taxon>
        <taxon>Lophotrochozoa</taxon>
        <taxon>Mesozoa</taxon>
        <taxon>Orthonectida</taxon>
        <taxon>Rhopaluridae</taxon>
        <taxon>Intoshia</taxon>
    </lineage>
</organism>
<dbReference type="InterPro" id="IPR052970">
    <property type="entry name" value="Inner_ear_hair_cell_LOXHD"/>
</dbReference>
<protein>
    <recommendedName>
        <fullName evidence="2">PLAT domain-containing protein</fullName>
    </recommendedName>
</protein>
<reference evidence="3 4" key="1">
    <citation type="submission" date="2016-04" db="EMBL/GenBank/DDBJ databases">
        <title>The genome of Intoshia linei affirms orthonectids as highly simplified spiralians.</title>
        <authorList>
            <person name="Mikhailov K.V."/>
            <person name="Slusarev G.S."/>
            <person name="Nikitin M.A."/>
            <person name="Logacheva M.D."/>
            <person name="Penin A."/>
            <person name="Aleoshin V."/>
            <person name="Panchin Y.V."/>
        </authorList>
    </citation>
    <scope>NUCLEOTIDE SEQUENCE [LARGE SCALE GENOMIC DNA]</scope>
    <source>
        <strain evidence="3">Intl2013</strain>
        <tissue evidence="3">Whole animal</tissue>
    </source>
</reference>
<proteinExistence type="predicted"/>
<evidence type="ECO:0000256" key="1">
    <source>
        <dbReference type="PROSITE-ProRule" id="PRU00152"/>
    </source>
</evidence>
<sequence length="212" mass="24723">MTTTVRKNLKNVTKKLSRYSTRGASKYINKNKLKNVKQECNCVVDLLNDDIDNVLFMSNRWLYSNESEMANNNNLKNCDFEMVELLPYNFIMDKTPNLEKSKYEIIIKTGDKRFAGTNANVFIQLFNIIGNSGQISLQNSLAYKKPFERNQSDIFKLNILDLGTLAKVRIRHDNSHLSSDWYLEFVKVVNKSSNTRYFLRYIKFEKCVGNTK</sequence>
<dbReference type="InterPro" id="IPR001024">
    <property type="entry name" value="PLAT/LH2_dom"/>
</dbReference>
<keyword evidence="4" id="KW-1185">Reference proteome</keyword>
<gene>
    <name evidence="3" type="ORF">A3Q56_07860</name>
</gene>